<dbReference type="GeneID" id="98156998"/>
<reference evidence="1 2" key="1">
    <citation type="submission" date="2024-07" db="EMBL/GenBank/DDBJ databases">
        <title>Section-level genome sequencing and comparative genomics of Aspergillus sections Usti and Cavernicolus.</title>
        <authorList>
            <consortium name="Lawrence Berkeley National Laboratory"/>
            <person name="Nybo J.L."/>
            <person name="Vesth T.C."/>
            <person name="Theobald S."/>
            <person name="Frisvad J.C."/>
            <person name="Larsen T.O."/>
            <person name="Kjaerboelling I."/>
            <person name="Rothschild-Mancinelli K."/>
            <person name="Lyhne E.K."/>
            <person name="Kogle M.E."/>
            <person name="Barry K."/>
            <person name="Clum A."/>
            <person name="Na H."/>
            <person name="Ledsgaard L."/>
            <person name="Lin J."/>
            <person name="Lipzen A."/>
            <person name="Kuo A."/>
            <person name="Riley R."/>
            <person name="Mondo S."/>
            <person name="LaButti K."/>
            <person name="Haridas S."/>
            <person name="Pangalinan J."/>
            <person name="Salamov A.A."/>
            <person name="Simmons B.A."/>
            <person name="Magnuson J.K."/>
            <person name="Chen J."/>
            <person name="Drula E."/>
            <person name="Henrissat B."/>
            <person name="Wiebenga A."/>
            <person name="Lubbers R.J."/>
            <person name="Gomes A.C."/>
            <person name="Macurrencykelacurrency M.R."/>
            <person name="Stajich J."/>
            <person name="Grigoriev I.V."/>
            <person name="Mortensen U.H."/>
            <person name="De vries R.P."/>
            <person name="Baker S.E."/>
            <person name="Andersen M.R."/>
        </authorList>
    </citation>
    <scope>NUCLEOTIDE SEQUENCE [LARGE SCALE GENOMIC DNA]</scope>
    <source>
        <strain evidence="1 2">CBS 756.74</strain>
    </source>
</reference>
<accession>A0ABR4JGY8</accession>
<evidence type="ECO:0000313" key="1">
    <source>
        <dbReference type="EMBL" id="KAL2839305.1"/>
    </source>
</evidence>
<protein>
    <submittedName>
        <fullName evidence="1">Uncharacterized protein</fullName>
    </submittedName>
</protein>
<dbReference type="RefSeq" id="XP_070893474.1">
    <property type="nucleotide sequence ID" value="XM_071041834.1"/>
</dbReference>
<gene>
    <name evidence="1" type="ORF">BJX68DRAFT_247881</name>
</gene>
<name>A0ABR4JGY8_9EURO</name>
<proteinExistence type="predicted"/>
<evidence type="ECO:0000313" key="2">
    <source>
        <dbReference type="Proteomes" id="UP001610444"/>
    </source>
</evidence>
<comment type="caution">
    <text evidence="1">The sequence shown here is derived from an EMBL/GenBank/DDBJ whole genome shotgun (WGS) entry which is preliminary data.</text>
</comment>
<keyword evidence="2" id="KW-1185">Reference proteome</keyword>
<dbReference type="EMBL" id="JBFXLR010000075">
    <property type="protein sequence ID" value="KAL2839305.1"/>
    <property type="molecule type" value="Genomic_DNA"/>
</dbReference>
<dbReference type="Proteomes" id="UP001610444">
    <property type="component" value="Unassembled WGS sequence"/>
</dbReference>
<organism evidence="1 2">
    <name type="scientific">Aspergillus pseudodeflectus</name>
    <dbReference type="NCBI Taxonomy" id="176178"/>
    <lineage>
        <taxon>Eukaryota</taxon>
        <taxon>Fungi</taxon>
        <taxon>Dikarya</taxon>
        <taxon>Ascomycota</taxon>
        <taxon>Pezizomycotina</taxon>
        <taxon>Eurotiomycetes</taxon>
        <taxon>Eurotiomycetidae</taxon>
        <taxon>Eurotiales</taxon>
        <taxon>Aspergillaceae</taxon>
        <taxon>Aspergillus</taxon>
        <taxon>Aspergillus subgen. Nidulantes</taxon>
    </lineage>
</organism>
<sequence length="154" mass="16778">MQPRPETARDLRPANRKNILMSRRNDQPRARALALEDGIRRDGCAVVDELEFAVEVGVLLFQGLLDALDAVLDSDALVFNCGGHFCACDETCWGEGVDVCECAADVCAEAVGGFVGVVWHFVYRSGKGGVGGVCSAHRREKERWKEERVCAHAG</sequence>